<evidence type="ECO:0000256" key="7">
    <source>
        <dbReference type="SAM" id="MobiDB-lite"/>
    </source>
</evidence>
<dbReference type="SUPFAM" id="SSF100920">
    <property type="entry name" value="Heat shock protein 70kD (HSP70), peptide-binding domain"/>
    <property type="match status" value="1"/>
</dbReference>
<evidence type="ECO:0000313" key="8">
    <source>
        <dbReference type="EMBL" id="KTW31368.1"/>
    </source>
</evidence>
<dbReference type="Gene3D" id="3.90.640.10">
    <property type="entry name" value="Actin, Chain A, domain 4"/>
    <property type="match status" value="1"/>
</dbReference>
<dbReference type="AlphaFoldDB" id="A0A0W4ZSL4"/>
<evidence type="ECO:0000256" key="3">
    <source>
        <dbReference type="ARBA" id="ARBA00022490"/>
    </source>
</evidence>
<dbReference type="SUPFAM" id="SSF53067">
    <property type="entry name" value="Actin-like ATPase domain"/>
    <property type="match status" value="2"/>
</dbReference>
<dbReference type="Gene3D" id="2.60.34.10">
    <property type="entry name" value="Substrate Binding Domain Of DNAk, Chain A, domain 1"/>
    <property type="match status" value="1"/>
</dbReference>
<dbReference type="Gene3D" id="1.20.1270.10">
    <property type="match status" value="1"/>
</dbReference>
<name>A0A0W4ZSL4_PNEC8</name>
<dbReference type="FunFam" id="1.20.1270.10:FF:000002">
    <property type="entry name" value="Heat shock 70 kDa protein 4"/>
    <property type="match status" value="1"/>
</dbReference>
<evidence type="ECO:0008006" key="10">
    <source>
        <dbReference type="Google" id="ProtNLM"/>
    </source>
</evidence>
<dbReference type="GO" id="GO:0005634">
    <property type="term" value="C:nucleus"/>
    <property type="evidence" value="ECO:0007669"/>
    <property type="project" value="TreeGrafter"/>
</dbReference>
<dbReference type="PRINTS" id="PR00301">
    <property type="entry name" value="HEATSHOCK70"/>
</dbReference>
<feature type="region of interest" description="Disordered" evidence="7">
    <location>
        <begin position="679"/>
        <end position="724"/>
    </location>
</feature>
<dbReference type="RefSeq" id="XP_018227484.1">
    <property type="nucleotide sequence ID" value="XM_018368635.1"/>
</dbReference>
<dbReference type="SUPFAM" id="SSF100934">
    <property type="entry name" value="Heat shock protein 70kD (HSP70), C-terminal subdomain"/>
    <property type="match status" value="1"/>
</dbReference>
<comment type="caution">
    <text evidence="8">The sequence shown here is derived from an EMBL/GenBank/DDBJ whole genome shotgun (WGS) entry which is preliminary data.</text>
</comment>
<dbReference type="FunFam" id="3.90.640.10:FF:000004">
    <property type="entry name" value="Heat shock 70 kDa protein 4"/>
    <property type="match status" value="1"/>
</dbReference>
<proteinExistence type="inferred from homology"/>
<evidence type="ECO:0000256" key="1">
    <source>
        <dbReference type="ARBA" id="ARBA00004496"/>
    </source>
</evidence>
<keyword evidence="6" id="KW-0346">Stress response</keyword>
<keyword evidence="5" id="KW-0067">ATP-binding</keyword>
<sequence length="724" mass="81938">MSVVGIDFGSSKTVIAVARRGNVDILVNEVSNRSTPSMVSFGPKNRYLGESAKTQEISNFKNTVSCIKRLIGRKYSDPEILLIEKEYVGAQLVDIDGQVGVKVNFLGKEEYFTATQIAAMYFTKIKQTFQKEETKTIPDVVISVPSWFTDSQRRGILDAAEIAGLNTLRIMNDTTAAALSYGITKTDLPEDRPRIVCFIDIGHSNYSVSIVAFKKGQLTVKSSTYDRNFGGRDFDKVLVNYFAKELMDKYKIDINSNAKAKYRMAVAVEKLKKILSANVVAPISLESLMNDIDVNSLMSREDMEKLAQCLFSRITVPLKEALDGAGMTIADIDSIEMIGGSTRIPFIKEKISAFFGKPLSFTLNQDEAVARGCAFACAILSPIFKVRDFSIHDLTLYPIQFSWEPSREITDEETNLIVFPKNNVVPSTKILTFYRKEPFTIEASYADPSGLPGSFNTWIGRYHIKNVVPDTNNDFSIIKVRARLNLHGLLNIEHAYIVEEQEIEEVVPKEESTDKEPKDEEKVNGVTFPESMDVEQEKPETRKIKKLVKKRDLPIVSENLSLNVDTMKIFKEKEEAMILEDKIIANTENQKNALEEYIYDMRSKLYDLYADYASNEEKVCLEKLLNETEEWLYDEGEDATKAIYKSKLDDLIKFAAPIVQRKFDADEIERIAREEREMAERAQYEKAMKDDSKENNPVSAENDFLEQDTSHISSVPDTGIQESV</sequence>
<dbReference type="GO" id="GO:0005524">
    <property type="term" value="F:ATP binding"/>
    <property type="evidence" value="ECO:0007669"/>
    <property type="project" value="UniProtKB-KW"/>
</dbReference>
<dbReference type="Gene3D" id="3.30.420.40">
    <property type="match status" value="2"/>
</dbReference>
<dbReference type="Proteomes" id="UP000054454">
    <property type="component" value="Unassembled WGS sequence"/>
</dbReference>
<dbReference type="EMBL" id="LFVZ01000001">
    <property type="protein sequence ID" value="KTW31368.1"/>
    <property type="molecule type" value="Genomic_DNA"/>
</dbReference>
<dbReference type="Pfam" id="PF00012">
    <property type="entry name" value="HSP70"/>
    <property type="match status" value="1"/>
</dbReference>
<feature type="compositionally biased region" description="Basic and acidic residues" evidence="7">
    <location>
        <begin position="679"/>
        <end position="694"/>
    </location>
</feature>
<dbReference type="InterPro" id="IPR029047">
    <property type="entry name" value="HSP70_peptide-bd_sf"/>
</dbReference>
<keyword evidence="9" id="KW-1185">Reference proteome</keyword>
<dbReference type="InterPro" id="IPR018181">
    <property type="entry name" value="Heat_shock_70_CS"/>
</dbReference>
<keyword evidence="4" id="KW-0547">Nucleotide-binding</keyword>
<dbReference type="PANTHER" id="PTHR45639:SF4">
    <property type="entry name" value="HSC70CB, ISOFORM G"/>
    <property type="match status" value="1"/>
</dbReference>
<dbReference type="Gene3D" id="3.30.30.30">
    <property type="match status" value="1"/>
</dbReference>
<dbReference type="InterPro" id="IPR043129">
    <property type="entry name" value="ATPase_NBD"/>
</dbReference>
<dbReference type="FunFam" id="2.60.34.10:FF:000011">
    <property type="entry name" value="Heat shock protein hsp88"/>
    <property type="match status" value="1"/>
</dbReference>
<dbReference type="InterPro" id="IPR013126">
    <property type="entry name" value="Hsp_70_fam"/>
</dbReference>
<comment type="similarity">
    <text evidence="2">Belongs to the heat shock protein 70 family.</text>
</comment>
<dbReference type="FunFam" id="3.30.30.30:FF:000002">
    <property type="entry name" value="Heat shock 70 kDa protein 4"/>
    <property type="match status" value="1"/>
</dbReference>
<evidence type="ECO:0000256" key="4">
    <source>
        <dbReference type="ARBA" id="ARBA00022741"/>
    </source>
</evidence>
<dbReference type="OrthoDB" id="434160at2759"/>
<evidence type="ECO:0000313" key="9">
    <source>
        <dbReference type="Proteomes" id="UP000054454"/>
    </source>
</evidence>
<dbReference type="GeneID" id="28934837"/>
<evidence type="ECO:0000256" key="2">
    <source>
        <dbReference type="ARBA" id="ARBA00007381"/>
    </source>
</evidence>
<dbReference type="PANTHER" id="PTHR45639">
    <property type="entry name" value="HSC70CB, ISOFORM G-RELATED"/>
    <property type="match status" value="1"/>
</dbReference>
<dbReference type="FunFam" id="3.30.420.40:FF:000171">
    <property type="entry name" value="Heat shock 70 kDa protein 4"/>
    <property type="match status" value="2"/>
</dbReference>
<organism evidence="8 9">
    <name type="scientific">Pneumocystis carinii (strain B80)</name>
    <name type="common">Rat pneumocystis pneumonia agent</name>
    <name type="synonym">Pneumocystis carinii f. sp. carinii</name>
    <dbReference type="NCBI Taxonomy" id="1408658"/>
    <lineage>
        <taxon>Eukaryota</taxon>
        <taxon>Fungi</taxon>
        <taxon>Dikarya</taxon>
        <taxon>Ascomycota</taxon>
        <taxon>Taphrinomycotina</taxon>
        <taxon>Pneumocystomycetes</taxon>
        <taxon>Pneumocystaceae</taxon>
        <taxon>Pneumocystis</taxon>
    </lineage>
</organism>
<dbReference type="GO" id="GO:0005829">
    <property type="term" value="C:cytosol"/>
    <property type="evidence" value="ECO:0007669"/>
    <property type="project" value="TreeGrafter"/>
</dbReference>
<gene>
    <name evidence="8" type="ORF">T552_00013</name>
</gene>
<protein>
    <recommendedName>
        <fullName evidence="10">Heat shock protein hsp88</fullName>
    </recommendedName>
</protein>
<accession>A0A0W4ZSL4</accession>
<dbReference type="GO" id="GO:0140662">
    <property type="term" value="F:ATP-dependent protein folding chaperone"/>
    <property type="evidence" value="ECO:0007669"/>
    <property type="project" value="InterPro"/>
</dbReference>
<evidence type="ECO:0000256" key="5">
    <source>
        <dbReference type="ARBA" id="ARBA00022840"/>
    </source>
</evidence>
<dbReference type="VEuPathDB" id="FungiDB:T552_00013"/>
<comment type="subcellular location">
    <subcellularLocation>
        <location evidence="1">Cytoplasm</location>
    </subcellularLocation>
</comment>
<keyword evidence="3" id="KW-0963">Cytoplasm</keyword>
<reference evidence="9" key="1">
    <citation type="journal article" date="2016" name="Nat. Commun.">
        <title>Genome analysis of three Pneumocystis species reveals adaptation mechanisms to life exclusively in mammalian hosts.</title>
        <authorList>
            <person name="Ma L."/>
            <person name="Chen Z."/>
            <person name="Huang D.W."/>
            <person name="Kutty G."/>
            <person name="Ishihara M."/>
            <person name="Wang H."/>
            <person name="Abouelleil A."/>
            <person name="Bishop L."/>
            <person name="Davey E."/>
            <person name="Deng R."/>
            <person name="Deng X."/>
            <person name="Fan L."/>
            <person name="Fantoni G."/>
            <person name="Fitzgerald M."/>
            <person name="Gogineni E."/>
            <person name="Goldberg J.M."/>
            <person name="Handley G."/>
            <person name="Hu X."/>
            <person name="Huber C."/>
            <person name="Jiao X."/>
            <person name="Jones K."/>
            <person name="Levin J.Z."/>
            <person name="Liu Y."/>
            <person name="Macdonald P."/>
            <person name="Melnikov A."/>
            <person name="Raley C."/>
            <person name="Sassi M."/>
            <person name="Sherman B.T."/>
            <person name="Song X."/>
            <person name="Sykes S."/>
            <person name="Tran B."/>
            <person name="Walsh L."/>
            <person name="Xia Y."/>
            <person name="Yang J."/>
            <person name="Young S."/>
            <person name="Zeng Q."/>
            <person name="Zheng X."/>
            <person name="Stephens R."/>
            <person name="Nusbaum C."/>
            <person name="Birren B.W."/>
            <person name="Azadi P."/>
            <person name="Lempicki R.A."/>
            <person name="Cuomo C.A."/>
            <person name="Kovacs J.A."/>
        </authorList>
    </citation>
    <scope>NUCLEOTIDE SEQUENCE [LARGE SCALE GENOMIC DNA]</scope>
    <source>
        <strain evidence="9">B80</strain>
    </source>
</reference>
<dbReference type="InterPro" id="IPR029048">
    <property type="entry name" value="HSP70_C_sf"/>
</dbReference>
<evidence type="ECO:0000256" key="6">
    <source>
        <dbReference type="ARBA" id="ARBA00023016"/>
    </source>
</evidence>
<feature type="compositionally biased region" description="Polar residues" evidence="7">
    <location>
        <begin position="710"/>
        <end position="724"/>
    </location>
</feature>
<dbReference type="PROSITE" id="PS01036">
    <property type="entry name" value="HSP70_3"/>
    <property type="match status" value="1"/>
</dbReference>